<evidence type="ECO:0008006" key="3">
    <source>
        <dbReference type="Google" id="ProtNLM"/>
    </source>
</evidence>
<organism evidence="1 2">
    <name type="scientific">Orbilia javanica</name>
    <dbReference type="NCBI Taxonomy" id="47235"/>
    <lineage>
        <taxon>Eukaryota</taxon>
        <taxon>Fungi</taxon>
        <taxon>Dikarya</taxon>
        <taxon>Ascomycota</taxon>
        <taxon>Pezizomycotina</taxon>
        <taxon>Orbiliomycetes</taxon>
        <taxon>Orbiliales</taxon>
        <taxon>Orbiliaceae</taxon>
        <taxon>Orbilia</taxon>
    </lineage>
</organism>
<sequence length="73" mass="7828">MEHQRLLGTEKKSVVIIGAGVGGCASAARLAKAGFNVTVVEKNDFTGGRSEYRSSWRQHEDIVLIKSGQADVP</sequence>
<accession>A0AAN8RD06</accession>
<dbReference type="Gene3D" id="3.50.50.60">
    <property type="entry name" value="FAD/NAD(P)-binding domain"/>
    <property type="match status" value="1"/>
</dbReference>
<proteinExistence type="predicted"/>
<dbReference type="AlphaFoldDB" id="A0AAN8RD06"/>
<dbReference type="SUPFAM" id="SSF51905">
    <property type="entry name" value="FAD/NAD(P)-binding domain"/>
    <property type="match status" value="1"/>
</dbReference>
<reference evidence="1 2" key="1">
    <citation type="submission" date="2019-10" db="EMBL/GenBank/DDBJ databases">
        <authorList>
            <person name="Palmer J.M."/>
        </authorList>
    </citation>
    <scope>NUCLEOTIDE SEQUENCE [LARGE SCALE GENOMIC DNA]</scope>
    <source>
        <strain evidence="1 2">TWF718</strain>
    </source>
</reference>
<dbReference type="Proteomes" id="UP001313282">
    <property type="component" value="Unassembled WGS sequence"/>
</dbReference>
<evidence type="ECO:0000313" key="2">
    <source>
        <dbReference type="Proteomes" id="UP001313282"/>
    </source>
</evidence>
<dbReference type="PANTHER" id="PTHR43734:SF1">
    <property type="entry name" value="PHYTOENE DESATURASE"/>
    <property type="match status" value="1"/>
</dbReference>
<gene>
    <name evidence="1" type="ORF">TWF718_011331</name>
</gene>
<dbReference type="EMBL" id="JAVHNR010000009">
    <property type="protein sequence ID" value="KAK6333523.1"/>
    <property type="molecule type" value="Genomic_DNA"/>
</dbReference>
<dbReference type="Pfam" id="PF13450">
    <property type="entry name" value="NAD_binding_8"/>
    <property type="match status" value="1"/>
</dbReference>
<evidence type="ECO:0000313" key="1">
    <source>
        <dbReference type="EMBL" id="KAK6333523.1"/>
    </source>
</evidence>
<name>A0AAN8RD06_9PEZI</name>
<keyword evidence="2" id="KW-1185">Reference proteome</keyword>
<comment type="caution">
    <text evidence="1">The sequence shown here is derived from an EMBL/GenBank/DDBJ whole genome shotgun (WGS) entry which is preliminary data.</text>
</comment>
<protein>
    <recommendedName>
        <fullName evidence="3">FAD-dependent oxidoreductase</fullName>
    </recommendedName>
</protein>
<dbReference type="PRINTS" id="PR00419">
    <property type="entry name" value="ADXRDTASE"/>
</dbReference>
<dbReference type="PANTHER" id="PTHR43734">
    <property type="entry name" value="PHYTOENE DESATURASE"/>
    <property type="match status" value="1"/>
</dbReference>
<dbReference type="InterPro" id="IPR036188">
    <property type="entry name" value="FAD/NAD-bd_sf"/>
</dbReference>
<dbReference type="PROSITE" id="PS51257">
    <property type="entry name" value="PROKAR_LIPOPROTEIN"/>
    <property type="match status" value="1"/>
</dbReference>